<comment type="caution">
    <text evidence="8">The sequence shown here is derived from an EMBL/GenBank/DDBJ whole genome shotgun (WGS) entry which is preliminary data.</text>
</comment>
<dbReference type="InterPro" id="IPR005474">
    <property type="entry name" value="Transketolase_N"/>
</dbReference>
<name>A0ABN2UC74_9ACTN</name>
<dbReference type="Pfam" id="PF00456">
    <property type="entry name" value="Transketolase_N"/>
    <property type="match status" value="1"/>
</dbReference>
<evidence type="ECO:0000259" key="7">
    <source>
        <dbReference type="Pfam" id="PF00456"/>
    </source>
</evidence>
<evidence type="ECO:0000256" key="1">
    <source>
        <dbReference type="ARBA" id="ARBA00001964"/>
    </source>
</evidence>
<keyword evidence="4" id="KW-0479">Metal-binding</keyword>
<dbReference type="PROSITE" id="PS00801">
    <property type="entry name" value="TRANSKETOLASE_1"/>
    <property type="match status" value="1"/>
</dbReference>
<keyword evidence="5" id="KW-0786">Thiamine pyrophosphate</keyword>
<evidence type="ECO:0000256" key="3">
    <source>
        <dbReference type="ARBA" id="ARBA00022679"/>
    </source>
</evidence>
<evidence type="ECO:0000313" key="8">
    <source>
        <dbReference type="EMBL" id="GAA2033606.1"/>
    </source>
</evidence>
<evidence type="ECO:0000256" key="4">
    <source>
        <dbReference type="ARBA" id="ARBA00022723"/>
    </source>
</evidence>
<keyword evidence="3" id="KW-0808">Transferase</keyword>
<comment type="similarity">
    <text evidence="2">Belongs to the transketolase family.</text>
</comment>
<dbReference type="EMBL" id="BAAAQN010000020">
    <property type="protein sequence ID" value="GAA2033606.1"/>
    <property type="molecule type" value="Genomic_DNA"/>
</dbReference>
<accession>A0ABN2UC74</accession>
<organism evidence="8 9">
    <name type="scientific">Catenulispora yoronensis</name>
    <dbReference type="NCBI Taxonomy" id="450799"/>
    <lineage>
        <taxon>Bacteria</taxon>
        <taxon>Bacillati</taxon>
        <taxon>Actinomycetota</taxon>
        <taxon>Actinomycetes</taxon>
        <taxon>Catenulisporales</taxon>
        <taxon>Catenulisporaceae</taxon>
        <taxon>Catenulispora</taxon>
    </lineage>
</organism>
<keyword evidence="9" id="KW-1185">Reference proteome</keyword>
<reference evidence="8 9" key="1">
    <citation type="journal article" date="2019" name="Int. J. Syst. Evol. Microbiol.">
        <title>The Global Catalogue of Microorganisms (GCM) 10K type strain sequencing project: providing services to taxonomists for standard genome sequencing and annotation.</title>
        <authorList>
            <consortium name="The Broad Institute Genomics Platform"/>
            <consortium name="The Broad Institute Genome Sequencing Center for Infectious Disease"/>
            <person name="Wu L."/>
            <person name="Ma J."/>
        </authorList>
    </citation>
    <scope>NUCLEOTIDE SEQUENCE [LARGE SCALE GENOMIC DNA]</scope>
    <source>
        <strain evidence="8 9">JCM 16014</strain>
    </source>
</reference>
<dbReference type="Gene3D" id="3.40.50.970">
    <property type="match status" value="1"/>
</dbReference>
<dbReference type="RefSeq" id="WP_344666916.1">
    <property type="nucleotide sequence ID" value="NZ_BAAAQN010000020.1"/>
</dbReference>
<dbReference type="InterPro" id="IPR029061">
    <property type="entry name" value="THDP-binding"/>
</dbReference>
<gene>
    <name evidence="8" type="ORF">GCM10009839_37540</name>
</gene>
<comment type="cofactor">
    <cofactor evidence="1">
        <name>thiamine diphosphate</name>
        <dbReference type="ChEBI" id="CHEBI:58937"/>
    </cofactor>
</comment>
<protein>
    <submittedName>
        <fullName evidence="8">Transketolase</fullName>
    </submittedName>
</protein>
<evidence type="ECO:0000256" key="6">
    <source>
        <dbReference type="SAM" id="MobiDB-lite"/>
    </source>
</evidence>
<dbReference type="CDD" id="cd02012">
    <property type="entry name" value="TPP_TK"/>
    <property type="match status" value="1"/>
</dbReference>
<proteinExistence type="inferred from homology"/>
<dbReference type="InterPro" id="IPR049557">
    <property type="entry name" value="Transketolase_CS"/>
</dbReference>
<feature type="region of interest" description="Disordered" evidence="6">
    <location>
        <begin position="1"/>
        <end position="28"/>
    </location>
</feature>
<evidence type="ECO:0000313" key="9">
    <source>
        <dbReference type="Proteomes" id="UP001500751"/>
    </source>
</evidence>
<evidence type="ECO:0000256" key="2">
    <source>
        <dbReference type="ARBA" id="ARBA00007131"/>
    </source>
</evidence>
<dbReference type="PANTHER" id="PTHR47514:SF1">
    <property type="entry name" value="TRANSKETOLASE N-TERMINAL SECTION-RELATED"/>
    <property type="match status" value="1"/>
</dbReference>
<feature type="compositionally biased region" description="Polar residues" evidence="6">
    <location>
        <begin position="1"/>
        <end position="12"/>
    </location>
</feature>
<dbReference type="Proteomes" id="UP001500751">
    <property type="component" value="Unassembled WGS sequence"/>
</dbReference>
<sequence>MSGTMIPSQNRRSAAPGGSAQDEDLQQVEEASRRMRRLAMEMIHHAGSGHVGSSLSCVDIVAVLRFDQMRWSASPRERDVFVLSKGHAAPAWYSALIAGGDLDPDLVTELRQLDSPLQGHPDRTRCAFVDVSTGALGQGLSIALGRAQARRGDAADSHVYCLIGDGECQEGQVWEALLYAGARRVDNLTLIVDANGRQSDGLVDDTVSLGPLANKLAAFGWRVVEVDGHSHRELRAALSAARRNRGRPSAVIAHTTKGYLAPGRAALDGAHSGLLDADALDEAYELIGAAR</sequence>
<evidence type="ECO:0000256" key="5">
    <source>
        <dbReference type="ARBA" id="ARBA00023052"/>
    </source>
</evidence>
<feature type="domain" description="Transketolase N-terminal" evidence="7">
    <location>
        <begin position="32"/>
        <end position="287"/>
    </location>
</feature>
<dbReference type="SUPFAM" id="SSF52518">
    <property type="entry name" value="Thiamin diphosphate-binding fold (THDP-binding)"/>
    <property type="match status" value="1"/>
</dbReference>
<dbReference type="PANTHER" id="PTHR47514">
    <property type="entry name" value="TRANSKETOLASE N-TERMINAL SECTION-RELATED"/>
    <property type="match status" value="1"/>
</dbReference>